<evidence type="ECO:0008006" key="4">
    <source>
        <dbReference type="Google" id="ProtNLM"/>
    </source>
</evidence>
<gene>
    <name evidence="2" type="ORF">A2785_03115</name>
</gene>
<reference evidence="2 3" key="1">
    <citation type="journal article" date="2016" name="Nat. Commun.">
        <title>Thousands of microbial genomes shed light on interconnected biogeochemical processes in an aquifer system.</title>
        <authorList>
            <person name="Anantharaman K."/>
            <person name="Brown C.T."/>
            <person name="Hug L.A."/>
            <person name="Sharon I."/>
            <person name="Castelle C.J."/>
            <person name="Probst A.J."/>
            <person name="Thomas B.C."/>
            <person name="Singh A."/>
            <person name="Wilkins M.J."/>
            <person name="Karaoz U."/>
            <person name="Brodie E.L."/>
            <person name="Williams K.H."/>
            <person name="Hubbard S.S."/>
            <person name="Banfield J.F."/>
        </authorList>
    </citation>
    <scope>NUCLEOTIDE SEQUENCE [LARGE SCALE GENOMIC DNA]</scope>
</reference>
<dbReference type="EMBL" id="MHCI01000014">
    <property type="protein sequence ID" value="OGY16556.1"/>
    <property type="molecule type" value="Genomic_DNA"/>
</dbReference>
<comment type="caution">
    <text evidence="2">The sequence shown here is derived from an EMBL/GenBank/DDBJ whole genome shotgun (WGS) entry which is preliminary data.</text>
</comment>
<dbReference type="AlphaFoldDB" id="A0A1G1VMD1"/>
<evidence type="ECO:0000313" key="3">
    <source>
        <dbReference type="Proteomes" id="UP000179069"/>
    </source>
</evidence>
<dbReference type="Proteomes" id="UP000179069">
    <property type="component" value="Unassembled WGS sequence"/>
</dbReference>
<sequence length="450" mass="47817">MRSLLPKPCEHRLRSQRGQSLIEAILGLVILLILFHAFASLIIAAYDLLGNSRTRITARHLGNERIEEIRNLPYADVGVAGGIPPGSLPQLQSTNRNGLDYTVRTAVVFIDDAFDNQAPNDPFPADYKRVRVDVSWTGRFVAGESVTMITDVASPTQVGGGTLSILVVDAFVLPVPQADVHIINTQVAPQIDLNLKTDDNGLIVLPGSPPCNLCYEISVTKEGFTSDKTYSAAEVPVPDKPHANVAEGDLTELSFSIDKPTEVNVSSTRDRDSFYATLGNQSFQLTGGKVIGSDGGGLPVYKYDELLTTDASGSLLLSDMEWGSYQLTLAGGSRDLAGTNPLRPIALLPDASLDLLFASASHAANSLLLAVTDASGSAIASASAQLTGPGSYDETIFTGESDVPDFGQALFSQLQSGSFTVQASKIGFQPANEVVDVSGQTEYLIQLDSL</sequence>
<keyword evidence="1" id="KW-0812">Transmembrane</keyword>
<evidence type="ECO:0000256" key="1">
    <source>
        <dbReference type="SAM" id="Phobius"/>
    </source>
</evidence>
<name>A0A1G1VMD1_9BACT</name>
<organism evidence="2 3">
    <name type="scientific">Candidatus Chisholmbacteria bacterium RIFCSPHIGHO2_01_FULL_49_18</name>
    <dbReference type="NCBI Taxonomy" id="1797590"/>
    <lineage>
        <taxon>Bacteria</taxon>
        <taxon>Candidatus Chisholmiibacteriota</taxon>
    </lineage>
</organism>
<feature type="transmembrane region" description="Helical" evidence="1">
    <location>
        <begin position="21"/>
        <end position="46"/>
    </location>
</feature>
<protein>
    <recommendedName>
        <fullName evidence="4">Carboxypeptidase regulatory-like domain-containing protein</fullName>
    </recommendedName>
</protein>
<evidence type="ECO:0000313" key="2">
    <source>
        <dbReference type="EMBL" id="OGY16556.1"/>
    </source>
</evidence>
<keyword evidence="1" id="KW-1133">Transmembrane helix</keyword>
<keyword evidence="1" id="KW-0472">Membrane</keyword>
<accession>A0A1G1VMD1</accession>
<dbReference type="Gene3D" id="2.60.40.1120">
    <property type="entry name" value="Carboxypeptidase-like, regulatory domain"/>
    <property type="match status" value="1"/>
</dbReference>
<proteinExistence type="predicted"/>